<keyword evidence="11" id="KW-1185">Reference proteome</keyword>
<feature type="domain" description="Methyl-accepting transducer" evidence="8">
    <location>
        <begin position="381"/>
        <end position="574"/>
    </location>
</feature>
<keyword evidence="3 5" id="KW-0807">Transducer</keyword>
<dbReference type="PANTHER" id="PTHR32089">
    <property type="entry name" value="METHYL-ACCEPTING CHEMOTAXIS PROTEIN MCPB"/>
    <property type="match status" value="1"/>
</dbReference>
<comment type="caution">
    <text evidence="10">The sequence shown here is derived from an EMBL/GenBank/DDBJ whole genome shotgun (WGS) entry which is preliminary data.</text>
</comment>
<dbReference type="PROSITE" id="PS50885">
    <property type="entry name" value="HAMP"/>
    <property type="match status" value="1"/>
</dbReference>
<dbReference type="SUPFAM" id="SSF141371">
    <property type="entry name" value="PilZ domain-like"/>
    <property type="match status" value="1"/>
</dbReference>
<dbReference type="PANTHER" id="PTHR32089:SF112">
    <property type="entry name" value="LYSOZYME-LIKE PROTEIN-RELATED"/>
    <property type="match status" value="1"/>
</dbReference>
<evidence type="ECO:0000256" key="5">
    <source>
        <dbReference type="PROSITE-ProRule" id="PRU00284"/>
    </source>
</evidence>
<dbReference type="Gene3D" id="1.10.287.950">
    <property type="entry name" value="Methyl-accepting chemotaxis protein"/>
    <property type="match status" value="1"/>
</dbReference>
<evidence type="ECO:0000256" key="1">
    <source>
        <dbReference type="ARBA" id="ARBA00022692"/>
    </source>
</evidence>
<dbReference type="GO" id="GO:0007165">
    <property type="term" value="P:signal transduction"/>
    <property type="evidence" value="ECO:0007669"/>
    <property type="project" value="UniProtKB-KW"/>
</dbReference>
<evidence type="ECO:0000256" key="2">
    <source>
        <dbReference type="ARBA" id="ARBA00022989"/>
    </source>
</evidence>
<accession>A0A545APQ8</accession>
<dbReference type="SUPFAM" id="SSF58104">
    <property type="entry name" value="Methyl-accepting chemotaxis protein (MCP) signaling domain"/>
    <property type="match status" value="1"/>
</dbReference>
<feature type="domain" description="HAMP" evidence="9">
    <location>
        <begin position="292"/>
        <end position="344"/>
    </location>
</feature>
<feature type="transmembrane region" description="Helical" evidence="7">
    <location>
        <begin position="271"/>
        <end position="292"/>
    </location>
</feature>
<dbReference type="InParanoid" id="A0A545APQ8"/>
<dbReference type="InterPro" id="IPR003660">
    <property type="entry name" value="HAMP_dom"/>
</dbReference>
<dbReference type="EMBL" id="VIRS01000014">
    <property type="protein sequence ID" value="TQS43286.1"/>
    <property type="molecule type" value="Genomic_DNA"/>
</dbReference>
<feature type="transmembrane region" description="Helical" evidence="7">
    <location>
        <begin position="25"/>
        <end position="45"/>
    </location>
</feature>
<evidence type="ECO:0000256" key="3">
    <source>
        <dbReference type="ARBA" id="ARBA00023224"/>
    </source>
</evidence>
<keyword evidence="7" id="KW-0472">Membrane</keyword>
<feature type="coiled-coil region" evidence="6">
    <location>
        <begin position="332"/>
        <end position="367"/>
    </location>
</feature>
<proteinExistence type="inferred from homology"/>
<evidence type="ECO:0000256" key="6">
    <source>
        <dbReference type="SAM" id="Coils"/>
    </source>
</evidence>
<dbReference type="RefSeq" id="WP_142706371.1">
    <property type="nucleotide sequence ID" value="NZ_VIRS01000014.1"/>
</dbReference>
<dbReference type="Gene3D" id="6.10.340.10">
    <property type="match status" value="1"/>
</dbReference>
<keyword evidence="2 7" id="KW-1133">Transmembrane helix</keyword>
<keyword evidence="1 7" id="KW-0812">Transmembrane</keyword>
<evidence type="ECO:0000313" key="11">
    <source>
        <dbReference type="Proteomes" id="UP000317982"/>
    </source>
</evidence>
<evidence type="ECO:0000256" key="4">
    <source>
        <dbReference type="ARBA" id="ARBA00029447"/>
    </source>
</evidence>
<dbReference type="Pfam" id="PF00015">
    <property type="entry name" value="MCPsignal"/>
    <property type="match status" value="1"/>
</dbReference>
<organism evidence="10 11">
    <name type="scientific">Cryptosporangium phraense</name>
    <dbReference type="NCBI Taxonomy" id="2593070"/>
    <lineage>
        <taxon>Bacteria</taxon>
        <taxon>Bacillati</taxon>
        <taxon>Actinomycetota</taxon>
        <taxon>Actinomycetes</taxon>
        <taxon>Cryptosporangiales</taxon>
        <taxon>Cryptosporangiaceae</taxon>
        <taxon>Cryptosporangium</taxon>
    </lineage>
</organism>
<dbReference type="AlphaFoldDB" id="A0A545APQ8"/>
<protein>
    <submittedName>
        <fullName evidence="10">Methyl-accepting chemotaxis protein</fullName>
    </submittedName>
</protein>
<dbReference type="Pfam" id="PF07238">
    <property type="entry name" value="PilZ"/>
    <property type="match status" value="1"/>
</dbReference>
<keyword evidence="6" id="KW-0175">Coiled coil</keyword>
<dbReference type="SMART" id="SM00283">
    <property type="entry name" value="MA"/>
    <property type="match status" value="1"/>
</dbReference>
<dbReference type="OrthoDB" id="3285468at2"/>
<dbReference type="Proteomes" id="UP000317982">
    <property type="component" value="Unassembled WGS sequence"/>
</dbReference>
<evidence type="ECO:0000259" key="9">
    <source>
        <dbReference type="PROSITE" id="PS50885"/>
    </source>
</evidence>
<dbReference type="GO" id="GO:0016020">
    <property type="term" value="C:membrane"/>
    <property type="evidence" value="ECO:0007669"/>
    <property type="project" value="InterPro"/>
</dbReference>
<evidence type="ECO:0000313" key="10">
    <source>
        <dbReference type="EMBL" id="TQS43286.1"/>
    </source>
</evidence>
<dbReference type="InterPro" id="IPR004089">
    <property type="entry name" value="MCPsignal_dom"/>
</dbReference>
<comment type="similarity">
    <text evidence="4">Belongs to the methyl-accepting chemotaxis (MCP) protein family.</text>
</comment>
<reference evidence="10 11" key="1">
    <citation type="submission" date="2019-07" db="EMBL/GenBank/DDBJ databases">
        <title>Cryptosporangium phraense sp. nov., isolated from plant litter.</title>
        <authorList>
            <person name="Suriyachadkun C."/>
        </authorList>
    </citation>
    <scope>NUCLEOTIDE SEQUENCE [LARGE SCALE GENOMIC DNA]</scope>
    <source>
        <strain evidence="10 11">A-T 5661</strain>
    </source>
</reference>
<evidence type="ECO:0000256" key="7">
    <source>
        <dbReference type="SAM" id="Phobius"/>
    </source>
</evidence>
<gene>
    <name evidence="10" type="ORF">FL583_20845</name>
</gene>
<name>A0A545APQ8_9ACTN</name>
<dbReference type="GO" id="GO:0035438">
    <property type="term" value="F:cyclic-di-GMP binding"/>
    <property type="evidence" value="ECO:0007669"/>
    <property type="project" value="InterPro"/>
</dbReference>
<dbReference type="InterPro" id="IPR009875">
    <property type="entry name" value="PilZ_domain"/>
</dbReference>
<sequence length="668" mass="69031">MTPHPPTGLRPVLAVLDRLRTTSRLGLVIVLLLVPGLVATVEYTLSEHRQIAFSEAERDGVHVLKPTLHALAAVVGGRAPDLGPTDRAVREESQLGLSSELAAVRAAGATDTPAGREKVAESIGDLVTEIGNASNLILDPDLDSFYVMDSQVVQIPRILIAAASAAATTGVADRAVIAGELSTAAEALRADVKTAVANTHASGLGPRLTGLDTLADATDALAARITATLDGTGADAGAVATAAEAAIDASEGALDSLLSTRISGREAARNVILTVTTVGFVLAFWLAFAVWWRSRHDVALVLAGVQAVAARDTSEHSLPSGRDEFGDIGRALEQARENLASQDVALAEAARAQEQAAKENFAQQRRAEKQARQLAQQLIEESVSALTSELSDVAGEVEAVRASAGSIHERVGNADEVLRGLLSDAGNADAVATALGERLQRVAGMTKLIASVADQTKMLALNATIEAARAGDAGEGFGVVANEVKELAATTARSTEEITGTIQALEREAGAVSTTISAMTTGIGGVDEATGALLEVANHQQATVASMDQRLANALERVRGMSDLRNQMERRADERIPVRGVGVFAAGGRRYEVTLKDASEGGVRAAFAAGESAAGATSGTLELPIAGMPAMEVAVARGGSAGGEVVFTFRNPPQPALTHLRAYLDAQL</sequence>
<dbReference type="PROSITE" id="PS50111">
    <property type="entry name" value="CHEMOTAXIS_TRANSDUC_2"/>
    <property type="match status" value="1"/>
</dbReference>
<evidence type="ECO:0000259" key="8">
    <source>
        <dbReference type="PROSITE" id="PS50111"/>
    </source>
</evidence>